<keyword evidence="2" id="KW-0067">ATP-binding</keyword>
<evidence type="ECO:0000256" key="3">
    <source>
        <dbReference type="ARBA" id="ARBA00023015"/>
    </source>
</evidence>
<dbReference type="CDD" id="cd00009">
    <property type="entry name" value="AAA"/>
    <property type="match status" value="1"/>
</dbReference>
<evidence type="ECO:0000256" key="2">
    <source>
        <dbReference type="ARBA" id="ARBA00022840"/>
    </source>
</evidence>
<keyword evidence="1" id="KW-0547">Nucleotide-binding</keyword>
<protein>
    <recommendedName>
        <fullName evidence="5">Sigma-54 factor interaction domain-containing protein</fullName>
    </recommendedName>
</protein>
<keyword evidence="7" id="KW-1185">Reference proteome</keyword>
<dbReference type="Pfam" id="PF25601">
    <property type="entry name" value="AAA_lid_14"/>
    <property type="match status" value="1"/>
</dbReference>
<dbReference type="InterPro" id="IPR025662">
    <property type="entry name" value="Sigma_54_int_dom_ATP-bd_1"/>
</dbReference>
<dbReference type="InterPro" id="IPR002078">
    <property type="entry name" value="Sigma_54_int"/>
</dbReference>
<dbReference type="InterPro" id="IPR058031">
    <property type="entry name" value="AAA_lid_NorR"/>
</dbReference>
<dbReference type="PROSITE" id="PS00675">
    <property type="entry name" value="SIGMA54_INTERACT_1"/>
    <property type="match status" value="1"/>
</dbReference>
<dbReference type="Proteomes" id="UP000824988">
    <property type="component" value="Chromosome"/>
</dbReference>
<dbReference type="GO" id="GO:0005524">
    <property type="term" value="F:ATP binding"/>
    <property type="evidence" value="ECO:0007669"/>
    <property type="project" value="UniProtKB-KW"/>
</dbReference>
<dbReference type="PROSITE" id="PS00688">
    <property type="entry name" value="SIGMA54_INTERACT_3"/>
    <property type="match status" value="1"/>
</dbReference>
<dbReference type="InterPro" id="IPR003593">
    <property type="entry name" value="AAA+_ATPase"/>
</dbReference>
<dbReference type="PROSITE" id="PS50045">
    <property type="entry name" value="SIGMA54_INTERACT_4"/>
    <property type="match status" value="1"/>
</dbReference>
<keyword evidence="3" id="KW-0805">Transcription regulation</keyword>
<dbReference type="InterPro" id="IPR041359">
    <property type="entry name" value="MetOD1"/>
</dbReference>
<dbReference type="AlphaFoldDB" id="A0A8D5ANW3"/>
<proteinExistence type="predicted"/>
<dbReference type="Pfam" id="PF02954">
    <property type="entry name" value="HTH_8"/>
    <property type="match status" value="1"/>
</dbReference>
<dbReference type="Pfam" id="PF18546">
    <property type="entry name" value="MetOD1"/>
    <property type="match status" value="1"/>
</dbReference>
<dbReference type="InterPro" id="IPR025944">
    <property type="entry name" value="Sigma_54_int_dom_CS"/>
</dbReference>
<dbReference type="EMBL" id="AP019782">
    <property type="protein sequence ID" value="BBL72495.1"/>
    <property type="molecule type" value="Genomic_DNA"/>
</dbReference>
<name>A0A8D5ANW3_9GAMM</name>
<dbReference type="SMART" id="SM00382">
    <property type="entry name" value="AAA"/>
    <property type="match status" value="1"/>
</dbReference>
<feature type="domain" description="Sigma-54 factor interaction" evidence="5">
    <location>
        <begin position="207"/>
        <end position="436"/>
    </location>
</feature>
<evidence type="ECO:0000256" key="1">
    <source>
        <dbReference type="ARBA" id="ARBA00022741"/>
    </source>
</evidence>
<accession>A0A8D5ANW3</accession>
<keyword evidence="4" id="KW-0804">Transcription</keyword>
<dbReference type="GO" id="GO:0043565">
    <property type="term" value="F:sequence-specific DNA binding"/>
    <property type="evidence" value="ECO:0007669"/>
    <property type="project" value="InterPro"/>
</dbReference>
<dbReference type="Pfam" id="PF00158">
    <property type="entry name" value="Sigma54_activat"/>
    <property type="match status" value="1"/>
</dbReference>
<dbReference type="FunFam" id="3.40.50.300:FF:000006">
    <property type="entry name" value="DNA-binding transcriptional regulator NtrC"/>
    <property type="match status" value="1"/>
</dbReference>
<dbReference type="RefSeq" id="WP_221047589.1">
    <property type="nucleotide sequence ID" value="NZ_AP019782.1"/>
</dbReference>
<dbReference type="InterPro" id="IPR002197">
    <property type="entry name" value="HTH_Fis"/>
</dbReference>
<gene>
    <name evidence="6" type="ORF">MoryE10_31010</name>
</gene>
<dbReference type="PANTHER" id="PTHR32071">
    <property type="entry name" value="TRANSCRIPTIONAL REGULATORY PROTEIN"/>
    <property type="match status" value="1"/>
</dbReference>
<evidence type="ECO:0000256" key="4">
    <source>
        <dbReference type="ARBA" id="ARBA00023163"/>
    </source>
</evidence>
<evidence type="ECO:0000313" key="7">
    <source>
        <dbReference type="Proteomes" id="UP000824988"/>
    </source>
</evidence>
<sequence>MSTPFSGITPVSFLQTFVLELMNVREQAGPADAQVIERIGCAAGKFFEDSFREEFGKRDALTPEEYADAILGLKNHIGGNFSLASSAPGCIRVVNTACPFGDGVKNAPELCHMTSSVFGGIAARNFGYAKVVLEKRIALDQGGCEVCVYTDRESAKDRPGVEYQADRKSDARAIGELQADIEERMGRIWRQYGTRQGRHDAGAGPLIVAQSPAMRQVLRAVETVAPTPATVLIQGETGVGKELIARAIHALSARHLKPFVAVNCGAIPEGLLESALFGHEKGAFTGAVEVHQGYFERAEGGTLFLDEADSLSPAAQTGLLRVIQEGELERVGGRRAIHVDTRIVAATNTDLEMAVREGRFRKDLFYRLNVVRLAIPPLAERPEDLPQLVQTILKRLAQRYDRPTATLSGKVMEQLRGYSWPGNVRELENILERAVLFADGGMVHHVELDSAATPLAAESGKAARRQVMAQAERTLLEQALRRFQGNVTQAAGWLELTPRAVYLKLKEYGLDASRYRA</sequence>
<evidence type="ECO:0000259" key="5">
    <source>
        <dbReference type="PROSITE" id="PS50045"/>
    </source>
</evidence>
<reference evidence="6" key="1">
    <citation type="submission" date="2019-06" db="EMBL/GenBank/DDBJ databases">
        <title>Complete genome sequence of Methylogaea oryzae strain JCM16910.</title>
        <authorList>
            <person name="Asakawa S."/>
        </authorList>
    </citation>
    <scope>NUCLEOTIDE SEQUENCE</scope>
    <source>
        <strain evidence="6">E10</strain>
    </source>
</reference>
<evidence type="ECO:0000313" key="6">
    <source>
        <dbReference type="EMBL" id="BBL72495.1"/>
    </source>
</evidence>
<dbReference type="GO" id="GO:0006355">
    <property type="term" value="P:regulation of DNA-templated transcription"/>
    <property type="evidence" value="ECO:0007669"/>
    <property type="project" value="InterPro"/>
</dbReference>
<dbReference type="KEGG" id="moz:MoryE10_31010"/>
<organism evidence="6 7">
    <name type="scientific">Methylogaea oryzae</name>
    <dbReference type="NCBI Taxonomy" id="1295382"/>
    <lineage>
        <taxon>Bacteria</taxon>
        <taxon>Pseudomonadati</taxon>
        <taxon>Pseudomonadota</taxon>
        <taxon>Gammaproteobacteria</taxon>
        <taxon>Methylococcales</taxon>
        <taxon>Methylococcaceae</taxon>
        <taxon>Methylogaea</taxon>
    </lineage>
</organism>